<protein>
    <recommendedName>
        <fullName evidence="2">8-amino-7-oxononanoate synthase</fullName>
        <ecNumber evidence="2">2.3.1.47</ecNumber>
    </recommendedName>
</protein>
<dbReference type="EMBL" id="JADPUN010000145">
    <property type="protein sequence ID" value="MBF9130151.1"/>
    <property type="molecule type" value="Genomic_DNA"/>
</dbReference>
<comment type="catalytic activity">
    <reaction evidence="4">
        <text>6-carboxyhexanoyl-[ACP] + L-alanine + H(+) = (8S)-8-amino-7-oxononanoate + holo-[ACP] + CO2</text>
        <dbReference type="Rhea" id="RHEA:42288"/>
        <dbReference type="Rhea" id="RHEA-COMP:9685"/>
        <dbReference type="Rhea" id="RHEA-COMP:9955"/>
        <dbReference type="ChEBI" id="CHEBI:15378"/>
        <dbReference type="ChEBI" id="CHEBI:16526"/>
        <dbReference type="ChEBI" id="CHEBI:57972"/>
        <dbReference type="ChEBI" id="CHEBI:64479"/>
        <dbReference type="ChEBI" id="CHEBI:78846"/>
        <dbReference type="ChEBI" id="CHEBI:149468"/>
        <dbReference type="EC" id="2.3.1.47"/>
    </reaction>
</comment>
<dbReference type="InterPro" id="IPR050087">
    <property type="entry name" value="AON_synthase_class-II"/>
</dbReference>
<dbReference type="InterPro" id="IPR015421">
    <property type="entry name" value="PyrdxlP-dep_Trfase_major"/>
</dbReference>
<evidence type="ECO:0000313" key="7">
    <source>
        <dbReference type="Proteomes" id="UP000638560"/>
    </source>
</evidence>
<evidence type="ECO:0000256" key="1">
    <source>
        <dbReference type="ARBA" id="ARBA00001933"/>
    </source>
</evidence>
<dbReference type="EC" id="2.3.1.47" evidence="2"/>
<dbReference type="Proteomes" id="UP000638560">
    <property type="component" value="Unassembled WGS sequence"/>
</dbReference>
<gene>
    <name evidence="6" type="ORF">I0C86_14475</name>
</gene>
<sequence length="412" mass="45555">MDLFEKVINSPGSPIAQMSRDIHGRYAFPRLTGEIGSRMRYGDTDQLVWSLNNYLGLANHPEVRAADARFTARYGLAAPMGSRMMSGETEDLEMLESELAAYAGKPDALFLNFGYQGMISLLDSLLSRRDWLVYDAECHACIIDGIRLHRGKAKSFPHNNIERLEAVLTRIEAERGDDEAVLVVTEGVFGMSGVQGRLRDIVALKQRFNFRLLVDDAHGFGVLGPDGGGTGEEQGCQDGIDLYFGTFAKAGASIGAFVASDAEIIWRLRYGMRSQIFSKGLPWPVVAGNRVRLDMMRNRPELRRKCLEIAAHLREDLRGVGLEIGDPSSAVTPVFLGLEAAKTAVFLERLRHQYGIFCSAVTYPVVPPGVVQLRLIATATHEHSDVTYTVDALRRVYEEVTGRSEMALSALR</sequence>
<evidence type="ECO:0000256" key="2">
    <source>
        <dbReference type="ARBA" id="ARBA00013187"/>
    </source>
</evidence>
<comment type="caution">
    <text evidence="6">The sequence shown here is derived from an EMBL/GenBank/DDBJ whole genome shotgun (WGS) entry which is preliminary data.</text>
</comment>
<keyword evidence="7" id="KW-1185">Reference proteome</keyword>
<dbReference type="RefSeq" id="WP_196201730.1">
    <property type="nucleotide sequence ID" value="NZ_JADPUN010000145.1"/>
</dbReference>
<dbReference type="SUPFAM" id="SSF53383">
    <property type="entry name" value="PLP-dependent transferases"/>
    <property type="match status" value="1"/>
</dbReference>
<dbReference type="InterPro" id="IPR015424">
    <property type="entry name" value="PyrdxlP-dep_Trfase"/>
</dbReference>
<dbReference type="Gene3D" id="3.40.640.10">
    <property type="entry name" value="Type I PLP-dependent aspartate aminotransferase-like (Major domain)"/>
    <property type="match status" value="1"/>
</dbReference>
<feature type="domain" description="Aminotransferase class I/classII large" evidence="5">
    <location>
        <begin position="45"/>
        <end position="393"/>
    </location>
</feature>
<keyword evidence="3" id="KW-0808">Transferase</keyword>
<dbReference type="InterPro" id="IPR004839">
    <property type="entry name" value="Aminotransferase_I/II_large"/>
</dbReference>
<dbReference type="PANTHER" id="PTHR13693">
    <property type="entry name" value="CLASS II AMINOTRANSFERASE/8-AMINO-7-OXONONANOATE SYNTHASE"/>
    <property type="match status" value="1"/>
</dbReference>
<evidence type="ECO:0000259" key="5">
    <source>
        <dbReference type="Pfam" id="PF00155"/>
    </source>
</evidence>
<dbReference type="Pfam" id="PF00155">
    <property type="entry name" value="Aminotran_1_2"/>
    <property type="match status" value="1"/>
</dbReference>
<name>A0ABS0GVC8_9ACTN</name>
<evidence type="ECO:0000256" key="3">
    <source>
        <dbReference type="ARBA" id="ARBA00022679"/>
    </source>
</evidence>
<dbReference type="Gene3D" id="3.90.1150.10">
    <property type="entry name" value="Aspartate Aminotransferase, domain 1"/>
    <property type="match status" value="1"/>
</dbReference>
<dbReference type="GO" id="GO:0008483">
    <property type="term" value="F:transaminase activity"/>
    <property type="evidence" value="ECO:0007669"/>
    <property type="project" value="UniProtKB-KW"/>
</dbReference>
<reference evidence="6 7" key="1">
    <citation type="submission" date="2020-11" db="EMBL/GenBank/DDBJ databases">
        <title>A novel isolate from a Black sea contaminated sediment with potential to produce alkanes: Plantactinospora alkalitolerans sp. nov.</title>
        <authorList>
            <person name="Carro L."/>
            <person name="Veyisoglu A."/>
            <person name="Guven K."/>
            <person name="Schumann P."/>
            <person name="Klenk H.-P."/>
            <person name="Sahin N."/>
        </authorList>
    </citation>
    <scope>NUCLEOTIDE SEQUENCE [LARGE SCALE GENOMIC DNA]</scope>
    <source>
        <strain evidence="6 7">S1510</strain>
    </source>
</reference>
<dbReference type="InterPro" id="IPR015422">
    <property type="entry name" value="PyrdxlP-dep_Trfase_small"/>
</dbReference>
<organism evidence="6 7">
    <name type="scientific">Plantactinospora alkalitolerans</name>
    <dbReference type="NCBI Taxonomy" id="2789879"/>
    <lineage>
        <taxon>Bacteria</taxon>
        <taxon>Bacillati</taxon>
        <taxon>Actinomycetota</taxon>
        <taxon>Actinomycetes</taxon>
        <taxon>Micromonosporales</taxon>
        <taxon>Micromonosporaceae</taxon>
        <taxon>Plantactinospora</taxon>
    </lineage>
</organism>
<proteinExistence type="predicted"/>
<evidence type="ECO:0000256" key="4">
    <source>
        <dbReference type="ARBA" id="ARBA00047715"/>
    </source>
</evidence>
<accession>A0ABS0GVC8</accession>
<keyword evidence="6" id="KW-0032">Aminotransferase</keyword>
<evidence type="ECO:0000313" key="6">
    <source>
        <dbReference type="EMBL" id="MBF9130151.1"/>
    </source>
</evidence>
<comment type="cofactor">
    <cofactor evidence="1">
        <name>pyridoxal 5'-phosphate</name>
        <dbReference type="ChEBI" id="CHEBI:597326"/>
    </cofactor>
</comment>